<accession>A0A380EF26</accession>
<sequence length="100" mass="11625">MWIVISIVLAIFLLILLSSISHKMKTIEALEYMNSYLFKQLVKNNGVEGLEDYEMKLNELEKDSKAKEGAKALSRIKRSGYFLFRFCKLKLIYVKLSLKS</sequence>
<name>A0A380EF26_STAAU</name>
<keyword evidence="1" id="KW-0175">Coiled coil</keyword>
<evidence type="ECO:0000313" key="3">
    <source>
        <dbReference type="Proteomes" id="UP000254116"/>
    </source>
</evidence>
<gene>
    <name evidence="2" type="ORF">NCTC10702_00596</name>
</gene>
<dbReference type="InterPro" id="IPR009999">
    <property type="entry name" value="DUF1514"/>
</dbReference>
<dbReference type="AlphaFoldDB" id="A0A380EF26"/>
<organism evidence="2 3">
    <name type="scientific">Staphylococcus aureus</name>
    <dbReference type="NCBI Taxonomy" id="1280"/>
    <lineage>
        <taxon>Bacteria</taxon>
        <taxon>Bacillati</taxon>
        <taxon>Bacillota</taxon>
        <taxon>Bacilli</taxon>
        <taxon>Bacillales</taxon>
        <taxon>Staphylococcaceae</taxon>
        <taxon>Staphylococcus</taxon>
    </lineage>
</organism>
<reference evidence="2 3" key="1">
    <citation type="submission" date="2018-06" db="EMBL/GenBank/DDBJ databases">
        <authorList>
            <consortium name="Pathogen Informatics"/>
            <person name="Doyle S."/>
        </authorList>
    </citation>
    <scope>NUCLEOTIDE SEQUENCE [LARGE SCALE GENOMIC DNA]</scope>
    <source>
        <strain evidence="2 3">NCTC10702</strain>
    </source>
</reference>
<dbReference type="Proteomes" id="UP000254116">
    <property type="component" value="Unassembled WGS sequence"/>
</dbReference>
<dbReference type="EMBL" id="UHBY01000003">
    <property type="protein sequence ID" value="SUL31760.1"/>
    <property type="molecule type" value="Genomic_DNA"/>
</dbReference>
<feature type="coiled-coil region" evidence="1">
    <location>
        <begin position="43"/>
        <end position="70"/>
    </location>
</feature>
<evidence type="ECO:0000256" key="1">
    <source>
        <dbReference type="SAM" id="Coils"/>
    </source>
</evidence>
<protein>
    <submittedName>
        <fullName evidence="2">Putative exported phage protein</fullName>
    </submittedName>
</protein>
<proteinExistence type="predicted"/>
<dbReference type="Pfam" id="PF07438">
    <property type="entry name" value="DUF1514"/>
    <property type="match status" value="1"/>
</dbReference>
<evidence type="ECO:0000313" key="2">
    <source>
        <dbReference type="EMBL" id="SUL31760.1"/>
    </source>
</evidence>